<feature type="non-terminal residue" evidence="3">
    <location>
        <position position="356"/>
    </location>
</feature>
<organism evidence="3 4">
    <name type="scientific">Porites lobata</name>
    <dbReference type="NCBI Taxonomy" id="104759"/>
    <lineage>
        <taxon>Eukaryota</taxon>
        <taxon>Metazoa</taxon>
        <taxon>Cnidaria</taxon>
        <taxon>Anthozoa</taxon>
        <taxon>Hexacorallia</taxon>
        <taxon>Scleractinia</taxon>
        <taxon>Fungiina</taxon>
        <taxon>Poritidae</taxon>
        <taxon>Porites</taxon>
    </lineage>
</organism>
<dbReference type="PANTHER" id="PTHR46844">
    <property type="entry name" value="SLR5058 PROTEIN"/>
    <property type="match status" value="1"/>
</dbReference>
<evidence type="ECO:0000313" key="4">
    <source>
        <dbReference type="Proteomes" id="UP001159405"/>
    </source>
</evidence>
<evidence type="ECO:0008006" key="5">
    <source>
        <dbReference type="Google" id="ProtNLM"/>
    </source>
</evidence>
<dbReference type="Pfam" id="PF20694">
    <property type="entry name" value="TRADD-like_N"/>
    <property type="match status" value="1"/>
</dbReference>
<sequence>MASLDDAEETLRSTRTKANFQRLTRLLMSGGAVLLREIFDSYHSPASLPTILSKPSVERQLKAARLTGPDWKCLYPSPGVYGKSSDFDISLTFRLLRTICPLTPPLTGWDSLPNDSNHSLEADLARIKFYRNEVYGHTKNLEIPDDQYAEEIYAEELALWYEKDLDLKKLVQDLTQKEKALQELIQEEFRVIKDDVRGQQVGQCTGCLIVFNCCIDFPTATLQLVNTIDRIAQFGLVVAPGEVQGNQQEIPAEVDIWNVIMAFKDSFRLLFGYLRNNLNAFVEDIELGSLSITVKCSSLQILEGLWEDYISGQLNRVVEETLVTHEVLENLGLDELKLKVFISEEEYEKGKKVFAD</sequence>
<protein>
    <recommendedName>
        <fullName evidence="5">DZIP3-like HEPN domain-containing protein</fullName>
    </recommendedName>
</protein>
<evidence type="ECO:0000259" key="1">
    <source>
        <dbReference type="Pfam" id="PF18738"/>
    </source>
</evidence>
<evidence type="ECO:0000313" key="3">
    <source>
        <dbReference type="EMBL" id="CAH3142727.1"/>
    </source>
</evidence>
<dbReference type="InterPro" id="IPR049341">
    <property type="entry name" value="TRADD-like_N"/>
</dbReference>
<keyword evidence="4" id="KW-1185">Reference proteome</keyword>
<dbReference type="Proteomes" id="UP001159405">
    <property type="component" value="Unassembled WGS sequence"/>
</dbReference>
<evidence type="ECO:0000259" key="2">
    <source>
        <dbReference type="Pfam" id="PF20694"/>
    </source>
</evidence>
<comment type="caution">
    <text evidence="3">The sequence shown here is derived from an EMBL/GenBank/DDBJ whole genome shotgun (WGS) entry which is preliminary data.</text>
</comment>
<proteinExistence type="predicted"/>
<feature type="domain" description="TRADD-like N-terminal" evidence="2">
    <location>
        <begin position="267"/>
        <end position="316"/>
    </location>
</feature>
<dbReference type="Pfam" id="PF18738">
    <property type="entry name" value="HEPN_DZIP3"/>
    <property type="match status" value="1"/>
</dbReference>
<accession>A0ABN8PJA5</accession>
<dbReference type="InterPro" id="IPR041249">
    <property type="entry name" value="HEPN_DZIP3"/>
</dbReference>
<dbReference type="EMBL" id="CALNXK010000069">
    <property type="protein sequence ID" value="CAH3142727.1"/>
    <property type="molecule type" value="Genomic_DNA"/>
</dbReference>
<feature type="domain" description="DZIP3-like HEPN" evidence="1">
    <location>
        <begin position="45"/>
        <end position="149"/>
    </location>
</feature>
<name>A0ABN8PJA5_9CNID</name>
<dbReference type="PANTHER" id="PTHR46844:SF1">
    <property type="entry name" value="SLR5058 PROTEIN"/>
    <property type="match status" value="1"/>
</dbReference>
<gene>
    <name evidence="3" type="ORF">PLOB_00042559</name>
</gene>
<reference evidence="3 4" key="1">
    <citation type="submission" date="2022-05" db="EMBL/GenBank/DDBJ databases">
        <authorList>
            <consortium name="Genoscope - CEA"/>
            <person name="William W."/>
        </authorList>
    </citation>
    <scope>NUCLEOTIDE SEQUENCE [LARGE SCALE GENOMIC DNA]</scope>
</reference>